<protein>
    <submittedName>
        <fullName evidence="1">Uncharacterized protein</fullName>
    </submittedName>
</protein>
<keyword evidence="2" id="KW-1185">Reference proteome</keyword>
<dbReference type="Proteomes" id="UP001159363">
    <property type="component" value="Chromosome 9"/>
</dbReference>
<dbReference type="EMBL" id="JARBHB010000010">
    <property type="protein sequence ID" value="KAJ8874248.1"/>
    <property type="molecule type" value="Genomic_DNA"/>
</dbReference>
<evidence type="ECO:0000313" key="1">
    <source>
        <dbReference type="EMBL" id="KAJ8874248.1"/>
    </source>
</evidence>
<comment type="caution">
    <text evidence="1">The sequence shown here is derived from an EMBL/GenBank/DDBJ whole genome shotgun (WGS) entry which is preliminary data.</text>
</comment>
<sequence>MHRCGRYALGLALDMIPISTCDSEQAPDMYVTCREDATLLNQESCDVISTPLWTSNEQCRRKMTDLVQELIEKGDL</sequence>
<proteinExistence type="predicted"/>
<evidence type="ECO:0000313" key="2">
    <source>
        <dbReference type="Proteomes" id="UP001159363"/>
    </source>
</evidence>
<name>A0ABQ9GQE6_9NEOP</name>
<reference evidence="1 2" key="1">
    <citation type="submission" date="2023-02" db="EMBL/GenBank/DDBJ databases">
        <title>LHISI_Scaffold_Assembly.</title>
        <authorList>
            <person name="Stuart O.P."/>
            <person name="Cleave R."/>
            <person name="Magrath M.J.L."/>
            <person name="Mikheyev A.S."/>
        </authorList>
    </citation>
    <scope>NUCLEOTIDE SEQUENCE [LARGE SCALE GENOMIC DNA]</scope>
    <source>
        <strain evidence="1">Daus_M_001</strain>
        <tissue evidence="1">Leg muscle</tissue>
    </source>
</reference>
<accession>A0ABQ9GQE6</accession>
<gene>
    <name evidence="1" type="ORF">PR048_025091</name>
</gene>
<organism evidence="1 2">
    <name type="scientific">Dryococelus australis</name>
    <dbReference type="NCBI Taxonomy" id="614101"/>
    <lineage>
        <taxon>Eukaryota</taxon>
        <taxon>Metazoa</taxon>
        <taxon>Ecdysozoa</taxon>
        <taxon>Arthropoda</taxon>
        <taxon>Hexapoda</taxon>
        <taxon>Insecta</taxon>
        <taxon>Pterygota</taxon>
        <taxon>Neoptera</taxon>
        <taxon>Polyneoptera</taxon>
        <taxon>Phasmatodea</taxon>
        <taxon>Verophasmatodea</taxon>
        <taxon>Anareolatae</taxon>
        <taxon>Phasmatidae</taxon>
        <taxon>Eurycanthinae</taxon>
        <taxon>Dryococelus</taxon>
    </lineage>
</organism>